<accession>A0ABW4N150</accession>
<dbReference type="InterPro" id="IPR012340">
    <property type="entry name" value="NA-bd_OB-fold"/>
</dbReference>
<sequence>MTDATTKERPATLGRKIPAPAVTIESKPFWDAAKEGRFLLKKCAECNQAHWYPRALCPFCFSDKTEWVESPGEGVIYTYSVMRRSPTGPYAIGYVTLDEGPAVLTNFVDVGPDDLKIGMRVKVKFQDTDGGPPVPVFRPV</sequence>
<evidence type="ECO:0000259" key="1">
    <source>
        <dbReference type="Pfam" id="PF01796"/>
    </source>
</evidence>
<protein>
    <submittedName>
        <fullName evidence="3">Zn-ribbon domain-containing OB-fold protein</fullName>
    </submittedName>
</protein>
<dbReference type="Pfam" id="PF01796">
    <property type="entry name" value="OB_ChsH2_C"/>
    <property type="match status" value="1"/>
</dbReference>
<feature type="domain" description="ChsH2 C-terminal OB-fold" evidence="1">
    <location>
        <begin position="67"/>
        <end position="126"/>
    </location>
</feature>
<organism evidence="3 4">
    <name type="scientific">Phenylobacterium terrae</name>
    <dbReference type="NCBI Taxonomy" id="2665495"/>
    <lineage>
        <taxon>Bacteria</taxon>
        <taxon>Pseudomonadati</taxon>
        <taxon>Pseudomonadota</taxon>
        <taxon>Alphaproteobacteria</taxon>
        <taxon>Caulobacterales</taxon>
        <taxon>Caulobacteraceae</taxon>
        <taxon>Phenylobacterium</taxon>
    </lineage>
</organism>
<reference evidence="4" key="1">
    <citation type="journal article" date="2019" name="Int. J. Syst. Evol. Microbiol.">
        <title>The Global Catalogue of Microorganisms (GCM) 10K type strain sequencing project: providing services to taxonomists for standard genome sequencing and annotation.</title>
        <authorList>
            <consortium name="The Broad Institute Genomics Platform"/>
            <consortium name="The Broad Institute Genome Sequencing Center for Infectious Disease"/>
            <person name="Wu L."/>
            <person name="Ma J."/>
        </authorList>
    </citation>
    <scope>NUCLEOTIDE SEQUENCE [LARGE SCALE GENOMIC DNA]</scope>
    <source>
        <strain evidence="4">DFY28</strain>
    </source>
</reference>
<dbReference type="SUPFAM" id="SSF50249">
    <property type="entry name" value="Nucleic acid-binding proteins"/>
    <property type="match status" value="1"/>
</dbReference>
<dbReference type="EMBL" id="JBHUEY010000001">
    <property type="protein sequence ID" value="MFD1783711.1"/>
    <property type="molecule type" value="Genomic_DNA"/>
</dbReference>
<dbReference type="Pfam" id="PF12172">
    <property type="entry name" value="zf-ChsH2"/>
    <property type="match status" value="1"/>
</dbReference>
<dbReference type="PANTHER" id="PTHR34075">
    <property type="entry name" value="BLR3430 PROTEIN"/>
    <property type="match status" value="1"/>
</dbReference>
<dbReference type="Gene3D" id="6.10.30.10">
    <property type="match status" value="1"/>
</dbReference>
<dbReference type="InterPro" id="IPR002878">
    <property type="entry name" value="ChsH2_C"/>
</dbReference>
<name>A0ABW4N150_9CAUL</name>
<keyword evidence="4" id="KW-1185">Reference proteome</keyword>
<dbReference type="InterPro" id="IPR052513">
    <property type="entry name" value="Thioester_dehydratase-like"/>
</dbReference>
<dbReference type="Proteomes" id="UP001597237">
    <property type="component" value="Unassembled WGS sequence"/>
</dbReference>
<feature type="domain" description="ChsH2 rubredoxin-like zinc ribbon" evidence="2">
    <location>
        <begin position="30"/>
        <end position="66"/>
    </location>
</feature>
<dbReference type="PANTHER" id="PTHR34075:SF5">
    <property type="entry name" value="BLR3430 PROTEIN"/>
    <property type="match status" value="1"/>
</dbReference>
<gene>
    <name evidence="3" type="ORF">ACFSC0_09925</name>
</gene>
<evidence type="ECO:0000313" key="3">
    <source>
        <dbReference type="EMBL" id="MFD1783711.1"/>
    </source>
</evidence>
<dbReference type="InterPro" id="IPR022002">
    <property type="entry name" value="ChsH2_Znr"/>
</dbReference>
<evidence type="ECO:0000259" key="2">
    <source>
        <dbReference type="Pfam" id="PF12172"/>
    </source>
</evidence>
<evidence type="ECO:0000313" key="4">
    <source>
        <dbReference type="Proteomes" id="UP001597237"/>
    </source>
</evidence>
<comment type="caution">
    <text evidence="3">The sequence shown here is derived from an EMBL/GenBank/DDBJ whole genome shotgun (WGS) entry which is preliminary data.</text>
</comment>
<dbReference type="RefSeq" id="WP_377283098.1">
    <property type="nucleotide sequence ID" value="NZ_JBHRSI010000008.1"/>
</dbReference>
<proteinExistence type="predicted"/>